<keyword evidence="2" id="KW-0255">Endonuclease</keyword>
<dbReference type="RefSeq" id="XP_036538644.1">
    <property type="nucleotide sequence ID" value="XM_036684002.1"/>
</dbReference>
<feature type="region of interest" description="Disordered" evidence="1">
    <location>
        <begin position="1"/>
        <end position="62"/>
    </location>
</feature>
<dbReference type="GO" id="GO:0004519">
    <property type="term" value="F:endonuclease activity"/>
    <property type="evidence" value="ECO:0007669"/>
    <property type="project" value="UniProtKB-KW"/>
</dbReference>
<protein>
    <submittedName>
        <fullName evidence="2">Endonuclease reverse transcriptase</fullName>
    </submittedName>
</protein>
<keyword evidence="2" id="KW-0808">Transferase</keyword>
<name>A0A8H5Q1S1_GIBSU</name>
<dbReference type="GeneID" id="59318720"/>
<sequence length="328" mass="35861">MPPPLAGQEHLLSDATIPQHDNHDAAPATPRGKRQNEVTTPRVTVSKPNGPTARAPSPPSSDVFEYMDTTGGNNDIGATANNEIYLAGRNHAANIRAKIETELDIFAAFCKAIDSVRNTYESMGDHAKQYTDTLAQGLITYWTKSQDKAAMAPKPAKRDTTNYAGILKRQTNGITNNPQKQGATTIKPLTRENDTSTDHRVFIRLEGQSPAPASTTVKNTLLNMAGDIISQIGADAVEESSKWHTYIIENVPTNVLIGNKRIDLTKRIEMEIEAQTGLKPVRAQITRKSDETTGKAGIIASFTQKPRTRFTLFGTSQLSRALTRNTRP</sequence>
<accession>A0A8H5Q1S1</accession>
<comment type="caution">
    <text evidence="2">The sequence shown here is derived from an EMBL/GenBank/DDBJ whole genome shotgun (WGS) entry which is preliminary data.</text>
</comment>
<evidence type="ECO:0000313" key="3">
    <source>
        <dbReference type="Proteomes" id="UP000547976"/>
    </source>
</evidence>
<keyword evidence="2" id="KW-0540">Nuclease</keyword>
<keyword evidence="3" id="KW-1185">Reference proteome</keyword>
<dbReference type="EMBL" id="JAAOAV010000059">
    <property type="protein sequence ID" value="KAF5606674.1"/>
    <property type="molecule type" value="Genomic_DNA"/>
</dbReference>
<dbReference type="OrthoDB" id="4927086at2759"/>
<gene>
    <name evidence="2" type="ORF">FSUBG_5860</name>
</gene>
<dbReference type="GO" id="GO:0003964">
    <property type="term" value="F:RNA-directed DNA polymerase activity"/>
    <property type="evidence" value="ECO:0007669"/>
    <property type="project" value="UniProtKB-KW"/>
</dbReference>
<organism evidence="2 3">
    <name type="scientific">Gibberella subglutinans</name>
    <name type="common">Fusarium subglutinans</name>
    <dbReference type="NCBI Taxonomy" id="42677"/>
    <lineage>
        <taxon>Eukaryota</taxon>
        <taxon>Fungi</taxon>
        <taxon>Dikarya</taxon>
        <taxon>Ascomycota</taxon>
        <taxon>Pezizomycotina</taxon>
        <taxon>Sordariomycetes</taxon>
        <taxon>Hypocreomycetidae</taxon>
        <taxon>Hypocreales</taxon>
        <taxon>Nectriaceae</taxon>
        <taxon>Fusarium</taxon>
        <taxon>Fusarium fujikuroi species complex</taxon>
    </lineage>
</organism>
<dbReference type="Proteomes" id="UP000547976">
    <property type="component" value="Unassembled WGS sequence"/>
</dbReference>
<feature type="compositionally biased region" description="Polar residues" evidence="1">
    <location>
        <begin position="37"/>
        <end position="49"/>
    </location>
</feature>
<reference evidence="2 3" key="1">
    <citation type="submission" date="2020-05" db="EMBL/GenBank/DDBJ databases">
        <title>Identification and distribution of gene clusters putatively required for synthesis of sphingolipid metabolism inhibitors in phylogenetically diverse species of the filamentous fungus Fusarium.</title>
        <authorList>
            <person name="Kim H.-S."/>
            <person name="Busman M."/>
            <person name="Brown D.W."/>
            <person name="Divon H."/>
            <person name="Uhlig S."/>
            <person name="Proctor R.H."/>
        </authorList>
    </citation>
    <scope>NUCLEOTIDE SEQUENCE [LARGE SCALE GENOMIC DNA]</scope>
    <source>
        <strain evidence="2 3">NRRL 66333</strain>
    </source>
</reference>
<evidence type="ECO:0000313" key="2">
    <source>
        <dbReference type="EMBL" id="KAF5606674.1"/>
    </source>
</evidence>
<dbReference type="AlphaFoldDB" id="A0A8H5Q1S1"/>
<evidence type="ECO:0000256" key="1">
    <source>
        <dbReference type="SAM" id="MobiDB-lite"/>
    </source>
</evidence>
<keyword evidence="2" id="KW-0548">Nucleotidyltransferase</keyword>
<keyword evidence="2" id="KW-0695">RNA-directed DNA polymerase</keyword>
<proteinExistence type="predicted"/>
<keyword evidence="2" id="KW-0378">Hydrolase</keyword>